<accession>A0A1H9QMF0</accession>
<keyword evidence="4" id="KW-0902">Two-component regulatory system</keyword>
<gene>
    <name evidence="12" type="ORF">SAMN04488559_102167</name>
</gene>
<name>A0A1H9QMF0_9LACT</name>
<keyword evidence="13" id="KW-1185">Reference proteome</keyword>
<dbReference type="GO" id="GO:0006355">
    <property type="term" value="P:regulation of DNA-templated transcription"/>
    <property type="evidence" value="ECO:0007669"/>
    <property type="project" value="InterPro"/>
</dbReference>
<keyword evidence="7" id="KW-0804">Transcription</keyword>
<evidence type="ECO:0000256" key="9">
    <source>
        <dbReference type="PROSITE-ProRule" id="PRU01091"/>
    </source>
</evidence>
<feature type="domain" description="OmpR/PhoB-type" evidence="11">
    <location>
        <begin position="137"/>
        <end position="236"/>
    </location>
</feature>
<dbReference type="PROSITE" id="PS50110">
    <property type="entry name" value="RESPONSE_REGULATORY"/>
    <property type="match status" value="1"/>
</dbReference>
<keyword evidence="5" id="KW-0805">Transcription regulation</keyword>
<evidence type="ECO:0000259" key="11">
    <source>
        <dbReference type="PROSITE" id="PS51755"/>
    </source>
</evidence>
<feature type="DNA-binding region" description="OmpR/PhoB-type" evidence="9">
    <location>
        <begin position="137"/>
        <end position="236"/>
    </location>
</feature>
<dbReference type="Gene3D" id="6.10.250.690">
    <property type="match status" value="1"/>
</dbReference>
<dbReference type="InterPro" id="IPR001867">
    <property type="entry name" value="OmpR/PhoB-type_DNA-bd"/>
</dbReference>
<dbReference type="SUPFAM" id="SSF52172">
    <property type="entry name" value="CheY-like"/>
    <property type="match status" value="1"/>
</dbReference>
<dbReference type="OrthoDB" id="9790442at2"/>
<comment type="subcellular location">
    <subcellularLocation>
        <location evidence="1">Cytoplasm</location>
    </subcellularLocation>
</comment>
<dbReference type="EMBL" id="FOHA01000002">
    <property type="protein sequence ID" value="SER61618.1"/>
    <property type="molecule type" value="Genomic_DNA"/>
</dbReference>
<proteinExistence type="predicted"/>
<protein>
    <submittedName>
        <fullName evidence="12">Two-component system, OmpR family, alkaline phosphatase synthesis response regulator PhoP</fullName>
    </submittedName>
</protein>
<dbReference type="CDD" id="cd00383">
    <property type="entry name" value="trans_reg_C"/>
    <property type="match status" value="1"/>
</dbReference>
<evidence type="ECO:0000259" key="10">
    <source>
        <dbReference type="PROSITE" id="PS50110"/>
    </source>
</evidence>
<keyword evidence="3 8" id="KW-0597">Phosphoprotein</keyword>
<dbReference type="PROSITE" id="PS51755">
    <property type="entry name" value="OMPR_PHOB"/>
    <property type="match status" value="1"/>
</dbReference>
<dbReference type="FunFam" id="3.40.50.2300:FF:000001">
    <property type="entry name" value="DNA-binding response regulator PhoB"/>
    <property type="match status" value="1"/>
</dbReference>
<sequence>MTKVLIVDDEPSILTLLAFNLEKAGYEVVTATDGMAGYELAKAHLFDFMILDLMLPKMDGIEICKKLRQEKIETPILILTAKDDELDKIIGLELGADDYMTKPFSPREVLARIKAIMRRVQPSHSTKKQADEEEQDAAKIAIGSLTIYPEKFEVYRHEALLELTPKEFELLLYFTKRAGRVLSREQLLEAIWKFDYAGETRIVDVHVSHLREKIEEDTKNPQYIRTVRGFGYKFEVPKS</sequence>
<dbReference type="Pfam" id="PF00072">
    <property type="entry name" value="Response_reg"/>
    <property type="match status" value="1"/>
</dbReference>
<evidence type="ECO:0000256" key="7">
    <source>
        <dbReference type="ARBA" id="ARBA00023163"/>
    </source>
</evidence>
<evidence type="ECO:0000256" key="2">
    <source>
        <dbReference type="ARBA" id="ARBA00022490"/>
    </source>
</evidence>
<evidence type="ECO:0000313" key="12">
    <source>
        <dbReference type="EMBL" id="SER61618.1"/>
    </source>
</evidence>
<dbReference type="InterPro" id="IPR039420">
    <property type="entry name" value="WalR-like"/>
</dbReference>
<dbReference type="PANTHER" id="PTHR48111">
    <property type="entry name" value="REGULATOR OF RPOS"/>
    <property type="match status" value="1"/>
</dbReference>
<dbReference type="AlphaFoldDB" id="A0A1H9QMF0"/>
<evidence type="ECO:0000256" key="1">
    <source>
        <dbReference type="ARBA" id="ARBA00004496"/>
    </source>
</evidence>
<evidence type="ECO:0000256" key="8">
    <source>
        <dbReference type="PROSITE-ProRule" id="PRU00169"/>
    </source>
</evidence>
<dbReference type="Proteomes" id="UP000198948">
    <property type="component" value="Unassembled WGS sequence"/>
</dbReference>
<dbReference type="RefSeq" id="WP_092650030.1">
    <property type="nucleotide sequence ID" value="NZ_FOHA01000002.1"/>
</dbReference>
<dbReference type="GO" id="GO:0000976">
    <property type="term" value="F:transcription cis-regulatory region binding"/>
    <property type="evidence" value="ECO:0007669"/>
    <property type="project" value="TreeGrafter"/>
</dbReference>
<dbReference type="InterPro" id="IPR016032">
    <property type="entry name" value="Sig_transdc_resp-reg_C-effctor"/>
</dbReference>
<evidence type="ECO:0000256" key="6">
    <source>
        <dbReference type="ARBA" id="ARBA00023125"/>
    </source>
</evidence>
<dbReference type="InterPro" id="IPR001789">
    <property type="entry name" value="Sig_transdc_resp-reg_receiver"/>
</dbReference>
<dbReference type="SMART" id="SM00862">
    <property type="entry name" value="Trans_reg_C"/>
    <property type="match status" value="1"/>
</dbReference>
<dbReference type="SMART" id="SM00448">
    <property type="entry name" value="REC"/>
    <property type="match status" value="1"/>
</dbReference>
<dbReference type="GO" id="GO:0000156">
    <property type="term" value="F:phosphorelay response regulator activity"/>
    <property type="evidence" value="ECO:0007669"/>
    <property type="project" value="TreeGrafter"/>
</dbReference>
<dbReference type="GO" id="GO:0032993">
    <property type="term" value="C:protein-DNA complex"/>
    <property type="evidence" value="ECO:0007669"/>
    <property type="project" value="TreeGrafter"/>
</dbReference>
<feature type="modified residue" description="4-aspartylphosphate" evidence="8">
    <location>
        <position position="52"/>
    </location>
</feature>
<keyword evidence="2" id="KW-0963">Cytoplasm</keyword>
<evidence type="ECO:0000256" key="4">
    <source>
        <dbReference type="ARBA" id="ARBA00023012"/>
    </source>
</evidence>
<dbReference type="Gene3D" id="1.10.10.10">
    <property type="entry name" value="Winged helix-like DNA-binding domain superfamily/Winged helix DNA-binding domain"/>
    <property type="match status" value="1"/>
</dbReference>
<organism evidence="12 13">
    <name type="scientific">Isobaculum melis</name>
    <dbReference type="NCBI Taxonomy" id="142588"/>
    <lineage>
        <taxon>Bacteria</taxon>
        <taxon>Bacillati</taxon>
        <taxon>Bacillota</taxon>
        <taxon>Bacilli</taxon>
        <taxon>Lactobacillales</taxon>
        <taxon>Carnobacteriaceae</taxon>
        <taxon>Isobaculum</taxon>
    </lineage>
</organism>
<feature type="domain" description="Response regulatory" evidence="10">
    <location>
        <begin position="3"/>
        <end position="117"/>
    </location>
</feature>
<evidence type="ECO:0000256" key="3">
    <source>
        <dbReference type="ARBA" id="ARBA00022553"/>
    </source>
</evidence>
<evidence type="ECO:0000256" key="5">
    <source>
        <dbReference type="ARBA" id="ARBA00023015"/>
    </source>
</evidence>
<dbReference type="FunFam" id="1.10.10.10:FF:000089">
    <property type="entry name" value="Alkaline phosphatase synthesis response regulator"/>
    <property type="match status" value="1"/>
</dbReference>
<dbReference type="PANTHER" id="PTHR48111:SF73">
    <property type="entry name" value="ALKALINE PHOSPHATASE SYNTHESIS TRANSCRIPTIONAL REGULATORY PROTEIN PHOP"/>
    <property type="match status" value="1"/>
</dbReference>
<dbReference type="GO" id="GO:0005829">
    <property type="term" value="C:cytosol"/>
    <property type="evidence" value="ECO:0007669"/>
    <property type="project" value="TreeGrafter"/>
</dbReference>
<dbReference type="STRING" id="142588.SAMN04488559_102167"/>
<dbReference type="InterPro" id="IPR011006">
    <property type="entry name" value="CheY-like_superfamily"/>
</dbReference>
<dbReference type="SUPFAM" id="SSF46894">
    <property type="entry name" value="C-terminal effector domain of the bipartite response regulators"/>
    <property type="match status" value="1"/>
</dbReference>
<evidence type="ECO:0000313" key="13">
    <source>
        <dbReference type="Proteomes" id="UP000198948"/>
    </source>
</evidence>
<dbReference type="Gene3D" id="3.40.50.2300">
    <property type="match status" value="1"/>
</dbReference>
<keyword evidence="6 9" id="KW-0238">DNA-binding</keyword>
<reference evidence="12 13" key="1">
    <citation type="submission" date="2016-10" db="EMBL/GenBank/DDBJ databases">
        <authorList>
            <person name="de Groot N.N."/>
        </authorList>
    </citation>
    <scope>NUCLEOTIDE SEQUENCE [LARGE SCALE GENOMIC DNA]</scope>
    <source>
        <strain evidence="12 13">DSM 13760</strain>
    </source>
</reference>
<dbReference type="Pfam" id="PF00486">
    <property type="entry name" value="Trans_reg_C"/>
    <property type="match status" value="1"/>
</dbReference>
<dbReference type="InterPro" id="IPR036388">
    <property type="entry name" value="WH-like_DNA-bd_sf"/>
</dbReference>